<dbReference type="STRING" id="1344418.A0A1D2V9Y2"/>
<dbReference type="InParanoid" id="A0A1D2V9Y2"/>
<dbReference type="OrthoDB" id="6407164at2759"/>
<evidence type="ECO:0000256" key="3">
    <source>
        <dbReference type="SAM" id="MobiDB-lite"/>
    </source>
</evidence>
<evidence type="ECO:0000259" key="4">
    <source>
        <dbReference type="PROSITE" id="PS50102"/>
    </source>
</evidence>
<proteinExistence type="predicted"/>
<keyword evidence="1 2" id="KW-0694">RNA-binding</keyword>
<feature type="non-terminal residue" evidence="5">
    <location>
        <position position="230"/>
    </location>
</feature>
<feature type="non-terminal residue" evidence="5">
    <location>
        <position position="1"/>
    </location>
</feature>
<gene>
    <name evidence="5" type="ORF">ASCRUDRAFT_20985</name>
</gene>
<dbReference type="GO" id="GO:0000398">
    <property type="term" value="P:mRNA splicing, via spliceosome"/>
    <property type="evidence" value="ECO:0007669"/>
    <property type="project" value="TreeGrafter"/>
</dbReference>
<dbReference type="GO" id="GO:0010494">
    <property type="term" value="C:cytoplasmic stress granule"/>
    <property type="evidence" value="ECO:0007669"/>
    <property type="project" value="TreeGrafter"/>
</dbReference>
<dbReference type="Gene3D" id="3.30.70.330">
    <property type="match status" value="2"/>
</dbReference>
<dbReference type="InterPro" id="IPR035979">
    <property type="entry name" value="RBD_domain_sf"/>
</dbReference>
<evidence type="ECO:0000256" key="1">
    <source>
        <dbReference type="ARBA" id="ARBA00022884"/>
    </source>
</evidence>
<dbReference type="GO" id="GO:0003729">
    <property type="term" value="F:mRNA binding"/>
    <property type="evidence" value="ECO:0007669"/>
    <property type="project" value="TreeGrafter"/>
</dbReference>
<dbReference type="InterPro" id="IPR039171">
    <property type="entry name" value="Cwc2/Slt11"/>
</dbReference>
<dbReference type="Pfam" id="PF00076">
    <property type="entry name" value="RRM_1"/>
    <property type="match status" value="1"/>
</dbReference>
<feature type="region of interest" description="Disordered" evidence="3">
    <location>
        <begin position="203"/>
        <end position="230"/>
    </location>
</feature>
<dbReference type="GO" id="GO:0010468">
    <property type="term" value="P:regulation of gene expression"/>
    <property type="evidence" value="ECO:0007669"/>
    <property type="project" value="UniProtKB-ARBA"/>
</dbReference>
<feature type="domain" description="RRM" evidence="4">
    <location>
        <begin position="97"/>
        <end position="199"/>
    </location>
</feature>
<dbReference type="RefSeq" id="XP_020044773.1">
    <property type="nucleotide sequence ID" value="XM_020189661.1"/>
</dbReference>
<dbReference type="AlphaFoldDB" id="A0A1D2V9Y2"/>
<accession>A0A1D2V9Y2</accession>
<dbReference type="SMART" id="SM00360">
    <property type="entry name" value="RRM"/>
    <property type="match status" value="2"/>
</dbReference>
<dbReference type="PANTHER" id="PTHR14089">
    <property type="entry name" value="PRE-MRNA-SPLICING FACTOR RBM22"/>
    <property type="match status" value="1"/>
</dbReference>
<dbReference type="EMBL" id="KV454492">
    <property type="protein sequence ID" value="ODV58466.1"/>
    <property type="molecule type" value="Genomic_DNA"/>
</dbReference>
<dbReference type="PROSITE" id="PS50102">
    <property type="entry name" value="RRM"/>
    <property type="match status" value="2"/>
</dbReference>
<evidence type="ECO:0000256" key="2">
    <source>
        <dbReference type="PROSITE-ProRule" id="PRU00176"/>
    </source>
</evidence>
<dbReference type="FunFam" id="3.30.70.330:FF:000400">
    <property type="entry name" value="Negative regulator of differentiation 1"/>
    <property type="match status" value="1"/>
</dbReference>
<dbReference type="SUPFAM" id="SSF54928">
    <property type="entry name" value="RNA-binding domain, RBD"/>
    <property type="match status" value="1"/>
</dbReference>
<feature type="domain" description="RRM" evidence="4">
    <location>
        <begin position="6"/>
        <end position="79"/>
    </location>
</feature>
<dbReference type="PANTHER" id="PTHR14089:SF8">
    <property type="entry name" value="RNA-BINDING PROTEIN MRN1"/>
    <property type="match status" value="1"/>
</dbReference>
<dbReference type="GeneID" id="30963297"/>
<protein>
    <recommendedName>
        <fullName evidence="4">RRM domain-containing protein</fullName>
    </recommendedName>
</protein>
<dbReference type="Proteomes" id="UP000095038">
    <property type="component" value="Unassembled WGS sequence"/>
</dbReference>
<sequence>NNFENRTIYLGNLHPQTTVEEICNVVRSGILQSVKLISEKNICFLVFIYASAATHFFAQSNLKGLVIHHRRIRIGWGKNPGELPNSIALAVTAGASRNVYIGVIDENHHDNDTYARNINNNNKRKPSVPEESVLRKDFSEFGNIEQINFFLNGFCAFVNFMNISSAIKAVNEFNGIHKDDIHRRFDNRYVKYRIRFAKDRCGNPPKVYNNDKQNSKNKSSNFNLKGKNND</sequence>
<reference evidence="6" key="1">
    <citation type="submission" date="2016-05" db="EMBL/GenBank/DDBJ databases">
        <title>Comparative genomics of biotechnologically important yeasts.</title>
        <authorList>
            <consortium name="DOE Joint Genome Institute"/>
            <person name="Riley R."/>
            <person name="Haridas S."/>
            <person name="Wolfe K.H."/>
            <person name="Lopes M.R."/>
            <person name="Hittinger C.T."/>
            <person name="Goker M."/>
            <person name="Salamov A."/>
            <person name="Wisecaver J."/>
            <person name="Long T.M."/>
            <person name="Aerts A.L."/>
            <person name="Barry K."/>
            <person name="Choi C."/>
            <person name="Clum A."/>
            <person name="Coughlan A.Y."/>
            <person name="Deshpande S."/>
            <person name="Douglass A.P."/>
            <person name="Hanson S.J."/>
            <person name="Klenk H.-P."/>
            <person name="Labutti K."/>
            <person name="Lapidus A."/>
            <person name="Lindquist E."/>
            <person name="Lipzen A."/>
            <person name="Meier-Kolthoff J.P."/>
            <person name="Ohm R.A."/>
            <person name="Otillar R.P."/>
            <person name="Pangilinan J."/>
            <person name="Peng Y."/>
            <person name="Rokas A."/>
            <person name="Rosa C.A."/>
            <person name="Scheuner C."/>
            <person name="Sibirny A.A."/>
            <person name="Slot J.C."/>
            <person name="Stielow J.B."/>
            <person name="Sun H."/>
            <person name="Kurtzman C.P."/>
            <person name="Blackwell M."/>
            <person name="Grigoriev I.V."/>
            <person name="Jeffries T.W."/>
        </authorList>
    </citation>
    <scope>NUCLEOTIDE SEQUENCE [LARGE SCALE GENOMIC DNA]</scope>
    <source>
        <strain evidence="6">DSM 1968</strain>
    </source>
</reference>
<feature type="compositionally biased region" description="Low complexity" evidence="3">
    <location>
        <begin position="210"/>
        <end position="230"/>
    </location>
</feature>
<dbReference type="InterPro" id="IPR012677">
    <property type="entry name" value="Nucleotide-bd_a/b_plait_sf"/>
</dbReference>
<dbReference type="InterPro" id="IPR000504">
    <property type="entry name" value="RRM_dom"/>
</dbReference>
<organism evidence="5 6">
    <name type="scientific">Ascoidea rubescens DSM 1968</name>
    <dbReference type="NCBI Taxonomy" id="1344418"/>
    <lineage>
        <taxon>Eukaryota</taxon>
        <taxon>Fungi</taxon>
        <taxon>Dikarya</taxon>
        <taxon>Ascomycota</taxon>
        <taxon>Saccharomycotina</taxon>
        <taxon>Saccharomycetes</taxon>
        <taxon>Ascoideaceae</taxon>
        <taxon>Ascoidea</taxon>
    </lineage>
</organism>
<evidence type="ECO:0000313" key="5">
    <source>
        <dbReference type="EMBL" id="ODV58466.1"/>
    </source>
</evidence>
<name>A0A1D2V9Y2_9ASCO</name>
<evidence type="ECO:0000313" key="6">
    <source>
        <dbReference type="Proteomes" id="UP000095038"/>
    </source>
</evidence>
<keyword evidence="6" id="KW-1185">Reference proteome</keyword>